<organism evidence="1">
    <name type="scientific">Arundo donax</name>
    <name type="common">Giant reed</name>
    <name type="synonym">Donax arundinaceus</name>
    <dbReference type="NCBI Taxonomy" id="35708"/>
    <lineage>
        <taxon>Eukaryota</taxon>
        <taxon>Viridiplantae</taxon>
        <taxon>Streptophyta</taxon>
        <taxon>Embryophyta</taxon>
        <taxon>Tracheophyta</taxon>
        <taxon>Spermatophyta</taxon>
        <taxon>Magnoliopsida</taxon>
        <taxon>Liliopsida</taxon>
        <taxon>Poales</taxon>
        <taxon>Poaceae</taxon>
        <taxon>PACMAD clade</taxon>
        <taxon>Arundinoideae</taxon>
        <taxon>Arundineae</taxon>
        <taxon>Arundo</taxon>
    </lineage>
</organism>
<reference evidence="1" key="2">
    <citation type="journal article" date="2015" name="Data Brief">
        <title>Shoot transcriptome of the giant reed, Arundo donax.</title>
        <authorList>
            <person name="Barrero R.A."/>
            <person name="Guerrero F.D."/>
            <person name="Moolhuijzen P."/>
            <person name="Goolsby J.A."/>
            <person name="Tidwell J."/>
            <person name="Bellgard S.E."/>
            <person name="Bellgard M.I."/>
        </authorList>
    </citation>
    <scope>NUCLEOTIDE SEQUENCE</scope>
    <source>
        <tissue evidence="1">Shoot tissue taken approximately 20 cm above the soil surface</tissue>
    </source>
</reference>
<accession>A0A0A9AV53</accession>
<evidence type="ECO:0000313" key="1">
    <source>
        <dbReference type="EMBL" id="JAD52800.1"/>
    </source>
</evidence>
<sequence>MINSRYQQTYLRPDDYIDKPVDCNKRISHYYSFI</sequence>
<protein>
    <submittedName>
        <fullName evidence="1">Uncharacterized protein</fullName>
    </submittedName>
</protein>
<dbReference type="AlphaFoldDB" id="A0A0A9AV53"/>
<dbReference type="EMBL" id="GBRH01245095">
    <property type="protein sequence ID" value="JAD52800.1"/>
    <property type="molecule type" value="Transcribed_RNA"/>
</dbReference>
<reference evidence="1" key="1">
    <citation type="submission" date="2014-09" db="EMBL/GenBank/DDBJ databases">
        <authorList>
            <person name="Magalhaes I.L.F."/>
            <person name="Oliveira U."/>
            <person name="Santos F.R."/>
            <person name="Vidigal T.H.D.A."/>
            <person name="Brescovit A.D."/>
            <person name="Santos A.J."/>
        </authorList>
    </citation>
    <scope>NUCLEOTIDE SEQUENCE</scope>
    <source>
        <tissue evidence="1">Shoot tissue taken approximately 20 cm above the soil surface</tissue>
    </source>
</reference>
<name>A0A0A9AV53_ARUDO</name>
<proteinExistence type="predicted"/>